<comment type="caution">
    <text evidence="8">The sequence shown here is derived from an EMBL/GenBank/DDBJ whole genome shotgun (WGS) entry which is preliminary data.</text>
</comment>
<keyword evidence="4" id="KW-0378">Hydrolase</keyword>
<dbReference type="NCBIfam" id="TIGR01573">
    <property type="entry name" value="cas2"/>
    <property type="match status" value="1"/>
</dbReference>
<keyword evidence="2" id="KW-0479">Metal-binding</keyword>
<organism evidence="8 9">
    <name type="scientific">Candidatus Nomurabacteria bacterium RIFCSPLOWO2_01_FULL_40_15</name>
    <dbReference type="NCBI Taxonomy" id="1801772"/>
    <lineage>
        <taxon>Bacteria</taxon>
        <taxon>Candidatus Nomuraibacteriota</taxon>
    </lineage>
</organism>
<dbReference type="GO" id="GO:0043571">
    <property type="term" value="P:maintenance of CRISPR repeat elements"/>
    <property type="evidence" value="ECO:0007669"/>
    <property type="project" value="InterPro"/>
</dbReference>
<dbReference type="SUPFAM" id="SSF143430">
    <property type="entry name" value="TTP0101/SSO1404-like"/>
    <property type="match status" value="1"/>
</dbReference>
<keyword evidence="1" id="KW-0540">Nuclease</keyword>
<evidence type="ECO:0000256" key="5">
    <source>
        <dbReference type="ARBA" id="ARBA00022842"/>
    </source>
</evidence>
<dbReference type="PANTHER" id="PTHR30319:SF1">
    <property type="entry name" value="TRANSCRIPTIONAL REPRESSOR PAAX"/>
    <property type="match status" value="1"/>
</dbReference>
<reference evidence="8 9" key="1">
    <citation type="journal article" date="2016" name="Nat. Commun.">
        <title>Thousands of microbial genomes shed light on interconnected biogeochemical processes in an aquifer system.</title>
        <authorList>
            <person name="Anantharaman K."/>
            <person name="Brown C.T."/>
            <person name="Hug L.A."/>
            <person name="Sharon I."/>
            <person name="Castelle C.J."/>
            <person name="Probst A.J."/>
            <person name="Thomas B.C."/>
            <person name="Singh A."/>
            <person name="Wilkins M.J."/>
            <person name="Karaoz U."/>
            <person name="Brodie E.L."/>
            <person name="Williams K.H."/>
            <person name="Hubbard S.S."/>
            <person name="Banfield J.F."/>
        </authorList>
    </citation>
    <scope>NUCLEOTIDE SEQUENCE [LARGE SCALE GENOMIC DNA]</scope>
</reference>
<dbReference type="PANTHER" id="PTHR30319">
    <property type="entry name" value="PHENYLACETIC ACID REGULATOR-RELATED TRANSCRIPTIONAL REPRESSOR"/>
    <property type="match status" value="1"/>
</dbReference>
<dbReference type="GO" id="GO:0004521">
    <property type="term" value="F:RNA endonuclease activity"/>
    <property type="evidence" value="ECO:0007669"/>
    <property type="project" value="InterPro"/>
</dbReference>
<evidence type="ECO:0000259" key="7">
    <source>
        <dbReference type="Pfam" id="PF20803"/>
    </source>
</evidence>
<dbReference type="EMBL" id="MFUW01000017">
    <property type="protein sequence ID" value="OGI90307.1"/>
    <property type="molecule type" value="Genomic_DNA"/>
</dbReference>
<sequence length="190" mass="22196">MGKLEELTRKNIRRTKLQEAIISYIVSGGRIGGDLLIKQVADDLLGTDFSTSPPRRSEIVKTAASRLTRMGLLKFESGFYLATAAGEKLWNDWQMLDYKIKRPRKWDKKWRVVIFDIPEKKNRVRDRVREILSAAGFQKLQNSVWVYPYDCEDVIGLMKTKLGIGKYLLYMIVDQIENDRFLRMDFDLIQ</sequence>
<name>A0A1F6X816_9BACT</name>
<gene>
    <name evidence="8" type="ORF">A2911_01145</name>
</gene>
<evidence type="ECO:0000256" key="2">
    <source>
        <dbReference type="ARBA" id="ARBA00022723"/>
    </source>
</evidence>
<accession>A0A1F6X816</accession>
<evidence type="ECO:0000256" key="6">
    <source>
        <dbReference type="ARBA" id="ARBA00023118"/>
    </source>
</evidence>
<evidence type="ECO:0000256" key="1">
    <source>
        <dbReference type="ARBA" id="ARBA00022722"/>
    </source>
</evidence>
<dbReference type="AlphaFoldDB" id="A0A1F6X816"/>
<evidence type="ECO:0000313" key="9">
    <source>
        <dbReference type="Proteomes" id="UP000176814"/>
    </source>
</evidence>
<evidence type="ECO:0000256" key="4">
    <source>
        <dbReference type="ARBA" id="ARBA00022801"/>
    </source>
</evidence>
<feature type="domain" description="Transcriptional repressor PaaX-like central Cas2-like" evidence="7">
    <location>
        <begin position="104"/>
        <end position="175"/>
    </location>
</feature>
<dbReference type="Proteomes" id="UP000176814">
    <property type="component" value="Unassembled WGS sequence"/>
</dbReference>
<evidence type="ECO:0000256" key="3">
    <source>
        <dbReference type="ARBA" id="ARBA00022759"/>
    </source>
</evidence>
<dbReference type="InterPro" id="IPR048846">
    <property type="entry name" value="PaaX-like_central"/>
</dbReference>
<keyword evidence="6" id="KW-0051">Antiviral defense</keyword>
<dbReference type="Pfam" id="PF20803">
    <property type="entry name" value="PaaX_M"/>
    <property type="match status" value="1"/>
</dbReference>
<dbReference type="InterPro" id="IPR021127">
    <property type="entry name" value="CRISPR_associated_Cas2"/>
</dbReference>
<proteinExistence type="predicted"/>
<keyword evidence="5" id="KW-0460">Magnesium</keyword>
<dbReference type="GO" id="GO:0006351">
    <property type="term" value="P:DNA-templated transcription"/>
    <property type="evidence" value="ECO:0007669"/>
    <property type="project" value="TreeGrafter"/>
</dbReference>
<protein>
    <submittedName>
        <fullName evidence="8">CRISPR-associated endonuclease Cas2</fullName>
    </submittedName>
</protein>
<keyword evidence="3 8" id="KW-0255">Endonuclease</keyword>
<evidence type="ECO:0000313" key="8">
    <source>
        <dbReference type="EMBL" id="OGI90307.1"/>
    </source>
</evidence>
<dbReference type="Gene3D" id="3.30.70.2650">
    <property type="match status" value="1"/>
</dbReference>